<dbReference type="FunFam" id="2.60.120.200:FF:000359">
    <property type="entry name" value="Hydroxyproline O-galactosyltransferase GALT6"/>
    <property type="match status" value="1"/>
</dbReference>
<dbReference type="PROSITE" id="PS51304">
    <property type="entry name" value="GALECTIN"/>
    <property type="match status" value="1"/>
</dbReference>
<dbReference type="Pfam" id="PF00337">
    <property type="entry name" value="Gal-bind_lectin"/>
    <property type="match status" value="1"/>
</dbReference>
<dbReference type="UniPathway" id="UPA00378"/>
<evidence type="ECO:0000259" key="2">
    <source>
        <dbReference type="PROSITE" id="PS51304"/>
    </source>
</evidence>
<dbReference type="GO" id="GO:1901137">
    <property type="term" value="P:carbohydrate derivative biosynthetic process"/>
    <property type="evidence" value="ECO:0007669"/>
    <property type="project" value="UniProtKB-ARBA"/>
</dbReference>
<evidence type="ECO:0000313" key="3">
    <source>
        <dbReference type="EMBL" id="MCI38963.1"/>
    </source>
</evidence>
<evidence type="ECO:0000313" key="4">
    <source>
        <dbReference type="Proteomes" id="UP000265520"/>
    </source>
</evidence>
<name>A0A392RQR6_9FABA</name>
<dbReference type="Gene3D" id="2.60.120.200">
    <property type="match status" value="1"/>
</dbReference>
<keyword evidence="4" id="KW-1185">Reference proteome</keyword>
<comment type="caution">
    <text evidence="3">The sequence shown here is derived from an EMBL/GenBank/DDBJ whole genome shotgun (WGS) entry which is preliminary data.</text>
</comment>
<keyword evidence="3" id="KW-0808">Transferase</keyword>
<organism evidence="3 4">
    <name type="scientific">Trifolium medium</name>
    <dbReference type="NCBI Taxonomy" id="97028"/>
    <lineage>
        <taxon>Eukaryota</taxon>
        <taxon>Viridiplantae</taxon>
        <taxon>Streptophyta</taxon>
        <taxon>Embryophyta</taxon>
        <taxon>Tracheophyta</taxon>
        <taxon>Spermatophyta</taxon>
        <taxon>Magnoliopsida</taxon>
        <taxon>eudicotyledons</taxon>
        <taxon>Gunneridae</taxon>
        <taxon>Pentapetalae</taxon>
        <taxon>rosids</taxon>
        <taxon>fabids</taxon>
        <taxon>Fabales</taxon>
        <taxon>Fabaceae</taxon>
        <taxon>Papilionoideae</taxon>
        <taxon>50 kb inversion clade</taxon>
        <taxon>NPAAA clade</taxon>
        <taxon>Hologalegina</taxon>
        <taxon>IRL clade</taxon>
        <taxon>Trifolieae</taxon>
        <taxon>Trifolium</taxon>
    </lineage>
</organism>
<feature type="domain" description="Galectin" evidence="2">
    <location>
        <begin position="23"/>
        <end position="122"/>
    </location>
</feature>
<evidence type="ECO:0000256" key="1">
    <source>
        <dbReference type="RuleBase" id="RU102079"/>
    </source>
</evidence>
<dbReference type="EMBL" id="LXQA010261997">
    <property type="protein sequence ID" value="MCI38963.1"/>
    <property type="molecule type" value="Genomic_DNA"/>
</dbReference>
<dbReference type="InterPro" id="IPR001079">
    <property type="entry name" value="Galectin_CRD"/>
</dbReference>
<accession>A0A392RQR6</accession>
<proteinExistence type="predicted"/>
<sequence length="122" mass="13528">ENLTGLCPRSVWVTGSDFVGNGSLMVIPCGLTLGSHITVVGKPLRDGDGEKSQFVMELQGLKTVEGEEPPRILHFNPRLKGDWSGKPVIELNTCYRMQWGTSLRCDGWKSRADQDTGNHRLF</sequence>
<keyword evidence="3" id="KW-0328">Glycosyltransferase</keyword>
<dbReference type="GO" id="GO:0030246">
    <property type="term" value="F:carbohydrate binding"/>
    <property type="evidence" value="ECO:0007669"/>
    <property type="project" value="UniProtKB-UniRule"/>
</dbReference>
<dbReference type="AlphaFoldDB" id="A0A392RQR6"/>
<dbReference type="SUPFAM" id="SSF49899">
    <property type="entry name" value="Concanavalin A-like lectins/glucanases"/>
    <property type="match status" value="1"/>
</dbReference>
<dbReference type="Proteomes" id="UP000265520">
    <property type="component" value="Unassembled WGS sequence"/>
</dbReference>
<keyword evidence="1" id="KW-0430">Lectin</keyword>
<reference evidence="3 4" key="1">
    <citation type="journal article" date="2018" name="Front. Plant Sci.">
        <title>Red Clover (Trifolium pratense) and Zigzag Clover (T. medium) - A Picture of Genomic Similarities and Differences.</title>
        <authorList>
            <person name="Dluhosova J."/>
            <person name="Istvanek J."/>
            <person name="Nedelnik J."/>
            <person name="Repkova J."/>
        </authorList>
    </citation>
    <scope>NUCLEOTIDE SEQUENCE [LARGE SCALE GENOMIC DNA]</scope>
    <source>
        <strain evidence="4">cv. 10/8</strain>
        <tissue evidence="3">Leaf</tissue>
    </source>
</reference>
<dbReference type="InterPro" id="IPR013320">
    <property type="entry name" value="ConA-like_dom_sf"/>
</dbReference>
<feature type="non-terminal residue" evidence="3">
    <location>
        <position position="1"/>
    </location>
</feature>
<protein>
    <recommendedName>
        <fullName evidence="1">Galectin</fullName>
    </recommendedName>
</protein>
<dbReference type="GO" id="GO:0016757">
    <property type="term" value="F:glycosyltransferase activity"/>
    <property type="evidence" value="ECO:0007669"/>
    <property type="project" value="UniProtKB-KW"/>
</dbReference>